<keyword evidence="2" id="KW-1185">Reference proteome</keyword>
<dbReference type="AlphaFoldDB" id="A0A540MEH5"/>
<protein>
    <submittedName>
        <fullName evidence="1">Uncharacterized protein</fullName>
    </submittedName>
</protein>
<proteinExistence type="predicted"/>
<comment type="caution">
    <text evidence="1">The sequence shown here is derived from an EMBL/GenBank/DDBJ whole genome shotgun (WGS) entry which is preliminary data.</text>
</comment>
<evidence type="ECO:0000313" key="1">
    <source>
        <dbReference type="EMBL" id="TQD97140.1"/>
    </source>
</evidence>
<evidence type="ECO:0000313" key="2">
    <source>
        <dbReference type="Proteomes" id="UP000315295"/>
    </source>
</evidence>
<sequence length="60" mass="7048">MERIQAEKDIFEIQGEVVQLRFRKEEAQDALDLTRVAAADQEKSLHKKKLQLVRELERIG</sequence>
<accession>A0A540MEH5</accession>
<dbReference type="EMBL" id="VIEB01000278">
    <property type="protein sequence ID" value="TQD97140.1"/>
    <property type="molecule type" value="Genomic_DNA"/>
</dbReference>
<gene>
    <name evidence="1" type="ORF">C1H46_017229</name>
</gene>
<organism evidence="1 2">
    <name type="scientific">Malus baccata</name>
    <name type="common">Siberian crab apple</name>
    <name type="synonym">Pyrus baccata</name>
    <dbReference type="NCBI Taxonomy" id="106549"/>
    <lineage>
        <taxon>Eukaryota</taxon>
        <taxon>Viridiplantae</taxon>
        <taxon>Streptophyta</taxon>
        <taxon>Embryophyta</taxon>
        <taxon>Tracheophyta</taxon>
        <taxon>Spermatophyta</taxon>
        <taxon>Magnoliopsida</taxon>
        <taxon>eudicotyledons</taxon>
        <taxon>Gunneridae</taxon>
        <taxon>Pentapetalae</taxon>
        <taxon>rosids</taxon>
        <taxon>fabids</taxon>
        <taxon>Rosales</taxon>
        <taxon>Rosaceae</taxon>
        <taxon>Amygdaloideae</taxon>
        <taxon>Maleae</taxon>
        <taxon>Malus</taxon>
    </lineage>
</organism>
<name>A0A540MEH5_MALBA</name>
<dbReference type="Proteomes" id="UP000315295">
    <property type="component" value="Unassembled WGS sequence"/>
</dbReference>
<reference evidence="1 2" key="1">
    <citation type="journal article" date="2019" name="G3 (Bethesda)">
        <title>Sequencing of a Wild Apple (Malus baccata) Genome Unravels the Differences Between Cultivated and Wild Apple Species Regarding Disease Resistance and Cold Tolerance.</title>
        <authorList>
            <person name="Chen X."/>
        </authorList>
    </citation>
    <scope>NUCLEOTIDE SEQUENCE [LARGE SCALE GENOMIC DNA]</scope>
    <source>
        <strain evidence="2">cv. Shandingzi</strain>
        <tissue evidence="1">Leaves</tissue>
    </source>
</reference>